<dbReference type="AlphaFoldDB" id="A0A8H7KEH3"/>
<organism evidence="4 5">
    <name type="scientific">Bionectria ochroleuca</name>
    <name type="common">Gliocladium roseum</name>
    <dbReference type="NCBI Taxonomy" id="29856"/>
    <lineage>
        <taxon>Eukaryota</taxon>
        <taxon>Fungi</taxon>
        <taxon>Dikarya</taxon>
        <taxon>Ascomycota</taxon>
        <taxon>Pezizomycotina</taxon>
        <taxon>Sordariomycetes</taxon>
        <taxon>Hypocreomycetidae</taxon>
        <taxon>Hypocreales</taxon>
        <taxon>Bionectriaceae</taxon>
        <taxon>Clonostachys</taxon>
    </lineage>
</organism>
<dbReference type="Gene3D" id="3.40.50.720">
    <property type="entry name" value="NAD(P)-binding Rossmann-like Domain"/>
    <property type="match status" value="1"/>
</dbReference>
<gene>
    <name evidence="4" type="ORF">IM811_003077</name>
</gene>
<dbReference type="GO" id="GO:0005634">
    <property type="term" value="C:nucleus"/>
    <property type="evidence" value="ECO:0007669"/>
    <property type="project" value="TreeGrafter"/>
</dbReference>
<sequence>MTSKLIAVLGATGNQGGSVVDVFLKSPGWNVRAITRNPSRDKAYALSVKGAQVVQADLDSPESLEKAFQGAHVIFAVSDFWGLYGDPANKDKPNPGQPLNVWAADHESQQLRNAVDVAAKITTLDRFIILSLSNATKWSKGKYTHVYHFDSKAAATEYAEHTYSDLLKKTSVFQAGFFLTNFLRDPIMTPKKSFAQVLSKVTGLKAEVVTLPKSEPPDGVPPELVQELSGNFLYWNEFGFEGRDDPTIIHPTALTSPPSLESIEDYLRKQDRSKILH</sequence>
<name>A0A8H7KEH3_BIOOC</name>
<comment type="caution">
    <text evidence="4">The sequence shown here is derived from an EMBL/GenBank/DDBJ whole genome shotgun (WGS) entry which is preliminary data.</text>
</comment>
<dbReference type="EMBL" id="JADCTT010000011">
    <property type="protein sequence ID" value="KAF9746172.1"/>
    <property type="molecule type" value="Genomic_DNA"/>
</dbReference>
<dbReference type="Proteomes" id="UP000616885">
    <property type="component" value="Unassembled WGS sequence"/>
</dbReference>
<evidence type="ECO:0000313" key="4">
    <source>
        <dbReference type="EMBL" id="KAF9746172.1"/>
    </source>
</evidence>
<dbReference type="SUPFAM" id="SSF51735">
    <property type="entry name" value="NAD(P)-binding Rossmann-fold domains"/>
    <property type="match status" value="1"/>
</dbReference>
<dbReference type="Pfam" id="PF05368">
    <property type="entry name" value="NmrA"/>
    <property type="match status" value="1"/>
</dbReference>
<evidence type="ECO:0000256" key="1">
    <source>
        <dbReference type="ARBA" id="ARBA00006328"/>
    </source>
</evidence>
<dbReference type="InterPro" id="IPR008030">
    <property type="entry name" value="NmrA-like"/>
</dbReference>
<reference evidence="4" key="1">
    <citation type="submission" date="2020-10" db="EMBL/GenBank/DDBJ databases">
        <title>High-Quality Genome Resource of Clonostachys rosea strain S41 by Oxford Nanopore Long-Read Sequencing.</title>
        <authorList>
            <person name="Wang H."/>
        </authorList>
    </citation>
    <scope>NUCLEOTIDE SEQUENCE</scope>
    <source>
        <strain evidence="4">S41</strain>
    </source>
</reference>
<feature type="domain" description="NmrA-like" evidence="3">
    <location>
        <begin position="3"/>
        <end position="184"/>
    </location>
</feature>
<accession>A0A8H7KEH3</accession>
<evidence type="ECO:0000313" key="5">
    <source>
        <dbReference type="Proteomes" id="UP000616885"/>
    </source>
</evidence>
<evidence type="ECO:0000259" key="3">
    <source>
        <dbReference type="Pfam" id="PF05368"/>
    </source>
</evidence>
<keyword evidence="2" id="KW-0521">NADP</keyword>
<dbReference type="PANTHER" id="PTHR42748">
    <property type="entry name" value="NITROGEN METABOLITE REPRESSION PROTEIN NMRA FAMILY MEMBER"/>
    <property type="match status" value="1"/>
</dbReference>
<proteinExistence type="inferred from homology"/>
<dbReference type="PANTHER" id="PTHR42748:SF28">
    <property type="entry name" value="NMRA-LIKE DOMAIN-CONTAINING PROTEIN"/>
    <property type="match status" value="1"/>
</dbReference>
<protein>
    <recommendedName>
        <fullName evidence="3">NmrA-like domain-containing protein</fullName>
    </recommendedName>
</protein>
<dbReference type="InterPro" id="IPR051164">
    <property type="entry name" value="NmrA-like_oxidored"/>
</dbReference>
<evidence type="ECO:0000256" key="2">
    <source>
        <dbReference type="ARBA" id="ARBA00022857"/>
    </source>
</evidence>
<dbReference type="InterPro" id="IPR036291">
    <property type="entry name" value="NAD(P)-bd_dom_sf"/>
</dbReference>
<comment type="similarity">
    <text evidence="1">Belongs to the NmrA-type oxidoreductase family.</text>
</comment>